<gene>
    <name evidence="1" type="ORF">OZSIB_1832</name>
</gene>
<proteinExistence type="predicted"/>
<accession>A0A367ZIY9</accession>
<evidence type="ECO:0000313" key="1">
    <source>
        <dbReference type="EMBL" id="RCK78056.1"/>
    </source>
</evidence>
<name>A0A367ZIY9_9BACT</name>
<dbReference type="EMBL" id="QOQW01000028">
    <property type="protein sequence ID" value="RCK78056.1"/>
    <property type="molecule type" value="Genomic_DNA"/>
</dbReference>
<sequence>MRWYDPGRPFRATEPWTAGLRIAAQVVLRWHLGCQSPLRRKILHSWVGNSKPTCLY</sequence>
<comment type="caution">
    <text evidence="1">The sequence shown here is derived from an EMBL/GenBank/DDBJ whole genome shotgun (WGS) entry which is preliminary data.</text>
</comment>
<organism evidence="1 2">
    <name type="scientific">Candidatus Ozemobacter sibiricus</name>
    <dbReference type="NCBI Taxonomy" id="2268124"/>
    <lineage>
        <taxon>Bacteria</taxon>
        <taxon>Candidatus Ozemobacteria</taxon>
        <taxon>Candidatus Ozemobacterales</taxon>
        <taxon>Candidatus Ozemobacteraceae</taxon>
        <taxon>Candidatus Ozemobacter</taxon>
    </lineage>
</organism>
<dbReference type="AlphaFoldDB" id="A0A367ZIY9"/>
<protein>
    <submittedName>
        <fullName evidence="1">Uncharacterized protein</fullName>
    </submittedName>
</protein>
<evidence type="ECO:0000313" key="2">
    <source>
        <dbReference type="Proteomes" id="UP000252355"/>
    </source>
</evidence>
<reference evidence="1 2" key="1">
    <citation type="submission" date="2018-05" db="EMBL/GenBank/DDBJ databases">
        <title>A metagenomic window into the 2 km-deep terrestrial subsurface aquifer revealed taxonomically and functionally diverse microbial community comprising novel uncultured bacterial lineages.</title>
        <authorList>
            <person name="Kadnikov V.V."/>
            <person name="Mardanov A.V."/>
            <person name="Beletsky A.V."/>
            <person name="Banks D."/>
            <person name="Pimenov N.V."/>
            <person name="Frank Y.A."/>
            <person name="Karnachuk O.V."/>
            <person name="Ravin N.V."/>
        </authorList>
    </citation>
    <scope>NUCLEOTIDE SEQUENCE [LARGE SCALE GENOMIC DNA]</scope>
    <source>
        <strain evidence="1">BY5</strain>
    </source>
</reference>
<dbReference type="Proteomes" id="UP000252355">
    <property type="component" value="Unassembled WGS sequence"/>
</dbReference>